<keyword evidence="5" id="KW-1185">Reference proteome</keyword>
<evidence type="ECO:0000313" key="5">
    <source>
        <dbReference type="Proteomes" id="UP000319817"/>
    </source>
</evidence>
<dbReference type="InterPro" id="IPR002048">
    <property type="entry name" value="EF_hand_dom"/>
</dbReference>
<sequence length="172" mass="19480">MKLFVFKDVRKCSLAYWQPRSLWMINGRSLKVLSLIDEFTRECIALEVNRKFTGDDPVTLLVDLFAIRRRPQFIRSDNGPEFISKQVREFLDLIDVGTSYIEPGSPWENAGDRSRSAMGGFSKRHSGEINHDGDSILTRAEAVSNSERMFAKMDTNGDGNISAAEMKASLRN</sequence>
<evidence type="ECO:0000259" key="3">
    <source>
        <dbReference type="PROSITE" id="PS50994"/>
    </source>
</evidence>
<dbReference type="EMBL" id="CP036526">
    <property type="protein sequence ID" value="QDT11975.1"/>
    <property type="molecule type" value="Genomic_DNA"/>
</dbReference>
<feature type="region of interest" description="Disordered" evidence="1">
    <location>
        <begin position="105"/>
        <end position="133"/>
    </location>
</feature>
<name>A0A517NXW4_9BACT</name>
<evidence type="ECO:0000256" key="1">
    <source>
        <dbReference type="SAM" id="MobiDB-lite"/>
    </source>
</evidence>
<dbReference type="Pfam" id="PF00665">
    <property type="entry name" value="rve"/>
    <property type="match status" value="1"/>
</dbReference>
<dbReference type="PANTHER" id="PTHR47515:SF1">
    <property type="entry name" value="BLR2054 PROTEIN"/>
    <property type="match status" value="1"/>
</dbReference>
<dbReference type="InterPro" id="IPR011992">
    <property type="entry name" value="EF-hand-dom_pair"/>
</dbReference>
<dbReference type="InterPro" id="IPR001584">
    <property type="entry name" value="Integrase_cat-core"/>
</dbReference>
<reference evidence="4 5" key="1">
    <citation type="submission" date="2019-02" db="EMBL/GenBank/DDBJ databases">
        <title>Deep-cultivation of Planctomycetes and their phenomic and genomic characterization uncovers novel biology.</title>
        <authorList>
            <person name="Wiegand S."/>
            <person name="Jogler M."/>
            <person name="Boedeker C."/>
            <person name="Pinto D."/>
            <person name="Vollmers J."/>
            <person name="Rivas-Marin E."/>
            <person name="Kohn T."/>
            <person name="Peeters S.H."/>
            <person name="Heuer A."/>
            <person name="Rast P."/>
            <person name="Oberbeckmann S."/>
            <person name="Bunk B."/>
            <person name="Jeske O."/>
            <person name="Meyerdierks A."/>
            <person name="Storesund J.E."/>
            <person name="Kallscheuer N."/>
            <person name="Luecker S."/>
            <person name="Lage O.M."/>
            <person name="Pohl T."/>
            <person name="Merkel B.J."/>
            <person name="Hornburger P."/>
            <person name="Mueller R.-W."/>
            <person name="Bruemmer F."/>
            <person name="Labrenz M."/>
            <person name="Spormann A.M."/>
            <person name="Op den Camp H."/>
            <person name="Overmann J."/>
            <person name="Amann R."/>
            <person name="Jetten M.S.M."/>
            <person name="Mascher T."/>
            <person name="Medema M.H."/>
            <person name="Devos D.P."/>
            <person name="Kaster A.-K."/>
            <person name="Ovreas L."/>
            <person name="Rohde M."/>
            <person name="Galperin M.Y."/>
            <person name="Jogler C."/>
        </authorList>
    </citation>
    <scope>NUCLEOTIDE SEQUENCE [LARGE SCALE GENOMIC DNA]</scope>
    <source>
        <strain evidence="4 5">K23_9</strain>
    </source>
</reference>
<dbReference type="Proteomes" id="UP000319817">
    <property type="component" value="Chromosome"/>
</dbReference>
<dbReference type="RefSeq" id="WP_145419723.1">
    <property type="nucleotide sequence ID" value="NZ_CP036526.1"/>
</dbReference>
<dbReference type="PANTHER" id="PTHR47515">
    <property type="entry name" value="LOW CALCIUM RESPONSE LOCUS PROTEIN T"/>
    <property type="match status" value="1"/>
</dbReference>
<protein>
    <submittedName>
        <fullName evidence="4">Integrase core domain protein</fullName>
    </submittedName>
</protein>
<dbReference type="InterPro" id="IPR036397">
    <property type="entry name" value="RNaseH_sf"/>
</dbReference>
<dbReference type="OrthoDB" id="285898at2"/>
<dbReference type="InterPro" id="IPR012337">
    <property type="entry name" value="RNaseH-like_sf"/>
</dbReference>
<feature type="domain" description="EF-hand" evidence="2">
    <location>
        <begin position="141"/>
        <end position="172"/>
    </location>
</feature>
<dbReference type="AlphaFoldDB" id="A0A517NXW4"/>
<dbReference type="PROSITE" id="PS50222">
    <property type="entry name" value="EF_HAND_2"/>
    <property type="match status" value="1"/>
</dbReference>
<dbReference type="PROSITE" id="PS00018">
    <property type="entry name" value="EF_HAND_1"/>
    <property type="match status" value="1"/>
</dbReference>
<dbReference type="Gene3D" id="1.10.238.10">
    <property type="entry name" value="EF-hand"/>
    <property type="match status" value="1"/>
</dbReference>
<dbReference type="InterPro" id="IPR018247">
    <property type="entry name" value="EF_Hand_1_Ca_BS"/>
</dbReference>
<evidence type="ECO:0000313" key="4">
    <source>
        <dbReference type="EMBL" id="QDT11975.1"/>
    </source>
</evidence>
<accession>A0A517NXW4</accession>
<gene>
    <name evidence="4" type="ORF">K239x_39770</name>
</gene>
<dbReference type="GO" id="GO:0005509">
    <property type="term" value="F:calcium ion binding"/>
    <property type="evidence" value="ECO:0007669"/>
    <property type="project" value="InterPro"/>
</dbReference>
<organism evidence="4 5">
    <name type="scientific">Stieleria marina</name>
    <dbReference type="NCBI Taxonomy" id="1930275"/>
    <lineage>
        <taxon>Bacteria</taxon>
        <taxon>Pseudomonadati</taxon>
        <taxon>Planctomycetota</taxon>
        <taxon>Planctomycetia</taxon>
        <taxon>Pirellulales</taxon>
        <taxon>Pirellulaceae</taxon>
        <taxon>Stieleria</taxon>
    </lineage>
</organism>
<dbReference type="PROSITE" id="PS50994">
    <property type="entry name" value="INTEGRASE"/>
    <property type="match status" value="1"/>
</dbReference>
<dbReference type="Gene3D" id="3.30.420.10">
    <property type="entry name" value="Ribonuclease H-like superfamily/Ribonuclease H"/>
    <property type="match status" value="1"/>
</dbReference>
<dbReference type="SUPFAM" id="SSF47473">
    <property type="entry name" value="EF-hand"/>
    <property type="match status" value="1"/>
</dbReference>
<dbReference type="GO" id="GO:0003676">
    <property type="term" value="F:nucleic acid binding"/>
    <property type="evidence" value="ECO:0007669"/>
    <property type="project" value="InterPro"/>
</dbReference>
<feature type="domain" description="Integrase catalytic" evidence="3">
    <location>
        <begin position="7"/>
        <end position="110"/>
    </location>
</feature>
<dbReference type="SUPFAM" id="SSF53098">
    <property type="entry name" value="Ribonuclease H-like"/>
    <property type="match status" value="1"/>
</dbReference>
<proteinExistence type="predicted"/>
<evidence type="ECO:0000259" key="2">
    <source>
        <dbReference type="PROSITE" id="PS50222"/>
    </source>
</evidence>
<dbReference type="GO" id="GO:0015074">
    <property type="term" value="P:DNA integration"/>
    <property type="evidence" value="ECO:0007669"/>
    <property type="project" value="InterPro"/>
</dbReference>